<name>A0AAE0FJZ1_9CHLO</name>
<protein>
    <submittedName>
        <fullName evidence="1">Uncharacterized protein</fullName>
    </submittedName>
</protein>
<comment type="caution">
    <text evidence="1">The sequence shown here is derived from an EMBL/GenBank/DDBJ whole genome shotgun (WGS) entry which is preliminary data.</text>
</comment>
<evidence type="ECO:0000313" key="1">
    <source>
        <dbReference type="EMBL" id="KAK3261144.1"/>
    </source>
</evidence>
<sequence>ESLAGHVAHTLDDTSLGGTSFDARVCDLGDGKCRFSETAVRNIQRKAVVDMVVAGMTDTAISLPGSSFIKEGALAWSVHHAPTNGMDWGFNFAGEVFLEQDGLLASTQQIESDLGAAHCNAVTKN</sequence>
<accession>A0AAE0FJZ1</accession>
<gene>
    <name evidence="1" type="ORF">CYMTET_29935</name>
</gene>
<organism evidence="1 2">
    <name type="scientific">Cymbomonas tetramitiformis</name>
    <dbReference type="NCBI Taxonomy" id="36881"/>
    <lineage>
        <taxon>Eukaryota</taxon>
        <taxon>Viridiplantae</taxon>
        <taxon>Chlorophyta</taxon>
        <taxon>Pyramimonadophyceae</taxon>
        <taxon>Pyramimonadales</taxon>
        <taxon>Pyramimonadaceae</taxon>
        <taxon>Cymbomonas</taxon>
    </lineage>
</organism>
<dbReference type="AlphaFoldDB" id="A0AAE0FJZ1"/>
<reference evidence="1 2" key="1">
    <citation type="journal article" date="2015" name="Genome Biol. Evol.">
        <title>Comparative Genomics of a Bacterivorous Green Alga Reveals Evolutionary Causalities and Consequences of Phago-Mixotrophic Mode of Nutrition.</title>
        <authorList>
            <person name="Burns J.A."/>
            <person name="Paasch A."/>
            <person name="Narechania A."/>
            <person name="Kim E."/>
        </authorList>
    </citation>
    <scope>NUCLEOTIDE SEQUENCE [LARGE SCALE GENOMIC DNA]</scope>
    <source>
        <strain evidence="1 2">PLY_AMNH</strain>
    </source>
</reference>
<dbReference type="EMBL" id="LGRX02017119">
    <property type="protein sequence ID" value="KAK3261144.1"/>
    <property type="molecule type" value="Genomic_DNA"/>
</dbReference>
<dbReference type="Proteomes" id="UP001190700">
    <property type="component" value="Unassembled WGS sequence"/>
</dbReference>
<keyword evidence="2" id="KW-1185">Reference proteome</keyword>
<evidence type="ECO:0000313" key="2">
    <source>
        <dbReference type="Proteomes" id="UP001190700"/>
    </source>
</evidence>
<feature type="non-terminal residue" evidence="1">
    <location>
        <position position="1"/>
    </location>
</feature>
<proteinExistence type="predicted"/>